<dbReference type="Gene3D" id="2.40.160.50">
    <property type="entry name" value="membrane protein fhac: a member of the omp85/tpsb transporter family"/>
    <property type="match status" value="1"/>
</dbReference>
<dbReference type="PANTHER" id="PTHR12815">
    <property type="entry name" value="SORTING AND ASSEMBLY MACHINERY SAMM50 PROTEIN FAMILY MEMBER"/>
    <property type="match status" value="1"/>
</dbReference>
<feature type="signal peptide" evidence="7">
    <location>
        <begin position="1"/>
        <end position="30"/>
    </location>
</feature>
<dbReference type="EMBL" id="JAUSUE010000004">
    <property type="protein sequence ID" value="MDQ0203078.1"/>
    <property type="molecule type" value="Genomic_DNA"/>
</dbReference>
<evidence type="ECO:0000256" key="2">
    <source>
        <dbReference type="ARBA" id="ARBA00022692"/>
    </source>
</evidence>
<keyword evidence="3 7" id="KW-0732">Signal</keyword>
<dbReference type="Proteomes" id="UP001239167">
    <property type="component" value="Unassembled WGS sequence"/>
</dbReference>
<dbReference type="InterPro" id="IPR010827">
    <property type="entry name" value="BamA/TamA_POTRA"/>
</dbReference>
<feature type="domain" description="POTRA" evidence="8">
    <location>
        <begin position="113"/>
        <end position="184"/>
    </location>
</feature>
<feature type="compositionally biased region" description="Polar residues" evidence="6">
    <location>
        <begin position="41"/>
        <end position="51"/>
    </location>
</feature>
<dbReference type="Gene3D" id="3.10.20.310">
    <property type="entry name" value="membrane protein fhac"/>
    <property type="match status" value="3"/>
</dbReference>
<keyword evidence="10" id="KW-1185">Reference proteome</keyword>
<comment type="subcellular location">
    <subcellularLocation>
        <location evidence="1">Membrane</location>
    </subcellularLocation>
</comment>
<name>A0ABT9Y5H2_9FIRM</name>
<evidence type="ECO:0000256" key="4">
    <source>
        <dbReference type="ARBA" id="ARBA00023136"/>
    </source>
</evidence>
<feature type="chain" id="PRO_5045762815" evidence="7">
    <location>
        <begin position="31"/>
        <end position="658"/>
    </location>
</feature>
<feature type="domain" description="POTRA" evidence="8">
    <location>
        <begin position="185"/>
        <end position="259"/>
    </location>
</feature>
<evidence type="ECO:0000256" key="1">
    <source>
        <dbReference type="ARBA" id="ARBA00004370"/>
    </source>
</evidence>
<reference evidence="9 10" key="1">
    <citation type="submission" date="2023-07" db="EMBL/GenBank/DDBJ databases">
        <title>Genomic Encyclopedia of Type Strains, Phase IV (KMG-IV): sequencing the most valuable type-strain genomes for metagenomic binning, comparative biology and taxonomic classification.</title>
        <authorList>
            <person name="Goeker M."/>
        </authorList>
    </citation>
    <scope>NUCLEOTIDE SEQUENCE [LARGE SCALE GENOMIC DNA]</scope>
    <source>
        <strain evidence="9 10">DSM 16980</strain>
    </source>
</reference>
<evidence type="ECO:0000256" key="3">
    <source>
        <dbReference type="ARBA" id="ARBA00022729"/>
    </source>
</evidence>
<keyword evidence="2" id="KW-0812">Transmembrane</keyword>
<evidence type="ECO:0000259" key="8">
    <source>
        <dbReference type="PROSITE" id="PS51779"/>
    </source>
</evidence>
<dbReference type="InterPro" id="IPR000184">
    <property type="entry name" value="Bac_surfAg_D15"/>
</dbReference>
<comment type="caution">
    <text evidence="9">The sequence shown here is derived from an EMBL/GenBank/DDBJ whole genome shotgun (WGS) entry which is preliminary data.</text>
</comment>
<dbReference type="Pfam" id="PF01103">
    <property type="entry name" value="Omp85"/>
    <property type="match status" value="1"/>
</dbReference>
<evidence type="ECO:0000256" key="6">
    <source>
        <dbReference type="SAM" id="MobiDB-lite"/>
    </source>
</evidence>
<protein>
    <submittedName>
        <fullName evidence="9">Outer membrane protein insertion porin family</fullName>
    </submittedName>
</protein>
<evidence type="ECO:0000313" key="10">
    <source>
        <dbReference type="Proteomes" id="UP001239167"/>
    </source>
</evidence>
<proteinExistence type="predicted"/>
<dbReference type="InterPro" id="IPR034746">
    <property type="entry name" value="POTRA"/>
</dbReference>
<feature type="region of interest" description="Disordered" evidence="6">
    <location>
        <begin position="40"/>
        <end position="108"/>
    </location>
</feature>
<dbReference type="InterPro" id="IPR039910">
    <property type="entry name" value="D15-like"/>
</dbReference>
<sequence length="658" mass="73088">MNRKKGRLLACALAVAVTNFAFVKAPVVYAQDDGEVYTTADEGTTSGQQLAVTDRAETSQDTGASPTADEETLHSEAPSGAESSNKIKPIDIWKQQRPSEDDLTKTENQYDGQIVVSVDVTGLETLPASTVSNVVKIKAGDTFKGSNVEADRQAIYETGLFYDNFPTYEVVPEGVKITYHVMENPVLHKVNISGNKELPEDKIRSMLTVKEGELLNSKTLSDDIANIEAAYRKEGYILAKIDDMSINEDGVLNLKFNEGVLEGYSVKGNDKTKEKVITREMRMKPGDTFNAKLAKRSMQRIYNLGFFEDVNMKLLPGKNPNGVIIETTVVEKRTGSFGVGAGYSNSDGVIGMISLSDSNFRGTGDAAKLTYEFGGNDDDDHGISFSYRHPWLDSKETSMTLRLYDRTYEYYDYNTDGHEIEGYNRNYKGGEITFGRPVNEYTTNFITLKNRQDEYKGHEEGDYDRSNETAWLDSNFGTTRSIILTHSLDTRDNVYNPTQGSTYSIAAEFAGMGGDFNYNKYMFNSQRFYNLGHSHVLALRLDGGYSDNDLPEAGQFQIGGQGSLRGYKDDQFKGNNMISGSVEYRFPVVTKVQGALFFDMGDAWSGKNWQWQSIEDSFSLHHSYGIGIQIETPVGPLRLDYGIGEDGGRTNFSVGGTF</sequence>
<organism evidence="9 10">
    <name type="scientific">Pectinatus haikarae</name>
    <dbReference type="NCBI Taxonomy" id="349096"/>
    <lineage>
        <taxon>Bacteria</taxon>
        <taxon>Bacillati</taxon>
        <taxon>Bacillota</taxon>
        <taxon>Negativicutes</taxon>
        <taxon>Selenomonadales</taxon>
        <taxon>Selenomonadaceae</taxon>
        <taxon>Pectinatus</taxon>
    </lineage>
</organism>
<dbReference type="PANTHER" id="PTHR12815:SF47">
    <property type="entry name" value="TRANSLOCATION AND ASSEMBLY MODULE SUBUNIT TAMA"/>
    <property type="match status" value="1"/>
</dbReference>
<keyword evidence="5" id="KW-0998">Cell outer membrane</keyword>
<dbReference type="RefSeq" id="WP_196603501.1">
    <property type="nucleotide sequence ID" value="NZ_CP116940.1"/>
</dbReference>
<dbReference type="Pfam" id="PF07244">
    <property type="entry name" value="POTRA"/>
    <property type="match status" value="3"/>
</dbReference>
<dbReference type="PROSITE" id="PS51779">
    <property type="entry name" value="POTRA"/>
    <property type="match status" value="2"/>
</dbReference>
<evidence type="ECO:0000313" key="9">
    <source>
        <dbReference type="EMBL" id="MDQ0203078.1"/>
    </source>
</evidence>
<evidence type="ECO:0000256" key="5">
    <source>
        <dbReference type="ARBA" id="ARBA00023237"/>
    </source>
</evidence>
<evidence type="ECO:0000256" key="7">
    <source>
        <dbReference type="SAM" id="SignalP"/>
    </source>
</evidence>
<accession>A0ABT9Y5H2</accession>
<gene>
    <name evidence="9" type="ORF">J2S01_000785</name>
</gene>
<keyword evidence="4" id="KW-0472">Membrane</keyword>